<organism evidence="2 3">
    <name type="scientific">Tetracentron sinense</name>
    <name type="common">Spur-leaf</name>
    <dbReference type="NCBI Taxonomy" id="13715"/>
    <lineage>
        <taxon>Eukaryota</taxon>
        <taxon>Viridiplantae</taxon>
        <taxon>Streptophyta</taxon>
        <taxon>Embryophyta</taxon>
        <taxon>Tracheophyta</taxon>
        <taxon>Spermatophyta</taxon>
        <taxon>Magnoliopsida</taxon>
        <taxon>Trochodendrales</taxon>
        <taxon>Trochodendraceae</taxon>
        <taxon>Tetracentron</taxon>
    </lineage>
</organism>
<dbReference type="InterPro" id="IPR053293">
    <property type="entry name" value="OCM_Kinase"/>
</dbReference>
<protein>
    <recommendedName>
        <fullName evidence="1">DOG1 domain-containing protein</fullName>
    </recommendedName>
</protein>
<dbReference type="Pfam" id="PF14144">
    <property type="entry name" value="DOG1"/>
    <property type="match status" value="1"/>
</dbReference>
<evidence type="ECO:0000259" key="1">
    <source>
        <dbReference type="PROSITE" id="PS51806"/>
    </source>
</evidence>
<accession>A0A834YTQ3</accession>
<comment type="caution">
    <text evidence="2">The sequence shown here is derived from an EMBL/GenBank/DDBJ whole genome shotgun (WGS) entry which is preliminary data.</text>
</comment>
<name>A0A834YTQ3_TETSI</name>
<evidence type="ECO:0000313" key="3">
    <source>
        <dbReference type="Proteomes" id="UP000655225"/>
    </source>
</evidence>
<dbReference type="GO" id="GO:0043565">
    <property type="term" value="F:sequence-specific DNA binding"/>
    <property type="evidence" value="ECO:0007669"/>
    <property type="project" value="InterPro"/>
</dbReference>
<dbReference type="PROSITE" id="PS51806">
    <property type="entry name" value="DOG1"/>
    <property type="match status" value="1"/>
</dbReference>
<sequence>MKRALSLPLLKIDEENYDVKEIAEQFKGISLPKLGEELSWEKCGKWRQEQRIRAARMEKQLKWRWELEELIEEQLRRFDAHYNRAMVPSRLKDVANLLMPKWTPELEMASLAWLGDWRPSAILNTLNSRSSGTGCERMLLQLIHDTRIEEAVIDQEMAEIQATCILHLPFGAVTDHKDPGLGLGLGLGSVQSEFKKIHRVIIKAQHLRSLSLSLSSSRFSYK</sequence>
<dbReference type="AlphaFoldDB" id="A0A834YTQ3"/>
<dbReference type="PANTHER" id="PTHR47209:SF4">
    <property type="entry name" value="SEED DORMANCY CONTROL PROTEIN"/>
    <property type="match status" value="1"/>
</dbReference>
<dbReference type="OrthoDB" id="1611096at2759"/>
<proteinExistence type="predicted"/>
<dbReference type="InterPro" id="IPR025422">
    <property type="entry name" value="TGA_domain"/>
</dbReference>
<reference evidence="2 3" key="1">
    <citation type="submission" date="2020-04" db="EMBL/GenBank/DDBJ databases">
        <title>Plant Genome Project.</title>
        <authorList>
            <person name="Zhang R.-G."/>
        </authorList>
    </citation>
    <scope>NUCLEOTIDE SEQUENCE [LARGE SCALE GENOMIC DNA]</scope>
    <source>
        <strain evidence="2">YNK0</strain>
        <tissue evidence="2">Leaf</tissue>
    </source>
</reference>
<dbReference type="EMBL" id="JABCRI010000015">
    <property type="protein sequence ID" value="KAF8393165.1"/>
    <property type="molecule type" value="Genomic_DNA"/>
</dbReference>
<dbReference type="OMA" id="FEETTHI"/>
<dbReference type="Proteomes" id="UP000655225">
    <property type="component" value="Unassembled WGS sequence"/>
</dbReference>
<feature type="domain" description="DOG1" evidence="1">
    <location>
        <begin position="36"/>
        <end position="222"/>
    </location>
</feature>
<dbReference type="GO" id="GO:0006351">
    <property type="term" value="P:DNA-templated transcription"/>
    <property type="evidence" value="ECO:0007669"/>
    <property type="project" value="InterPro"/>
</dbReference>
<keyword evidence="3" id="KW-1185">Reference proteome</keyword>
<dbReference type="PANTHER" id="PTHR47209">
    <property type="entry name" value="OS06G0639500 PROTEIN"/>
    <property type="match status" value="1"/>
</dbReference>
<gene>
    <name evidence="2" type="ORF">HHK36_021406</name>
</gene>
<evidence type="ECO:0000313" key="2">
    <source>
        <dbReference type="EMBL" id="KAF8393165.1"/>
    </source>
</evidence>